<dbReference type="RefSeq" id="WP_252760955.1">
    <property type="nucleotide sequence ID" value="NZ_JAMXLY010000021.1"/>
</dbReference>
<organism evidence="3 4">
    <name type="scientific">Segatella cerevisiae</name>
    <dbReference type="NCBI Taxonomy" id="2053716"/>
    <lineage>
        <taxon>Bacteria</taxon>
        <taxon>Pseudomonadati</taxon>
        <taxon>Bacteroidota</taxon>
        <taxon>Bacteroidia</taxon>
        <taxon>Bacteroidales</taxon>
        <taxon>Prevotellaceae</taxon>
        <taxon>Segatella</taxon>
    </lineage>
</organism>
<evidence type="ECO:0000313" key="3">
    <source>
        <dbReference type="EMBL" id="MCO6026591.1"/>
    </source>
</evidence>
<sequence>LEGINNKIKTMKRQAYGYRDEKFFELKILSLHDKNYAFVG</sequence>
<gene>
    <name evidence="2" type="ORF">NG821_06855</name>
    <name evidence="3" type="ORF">NG821_12220</name>
</gene>
<dbReference type="Pfam" id="PF01610">
    <property type="entry name" value="DDE_Tnp_ISL3"/>
    <property type="match status" value="1"/>
</dbReference>
<feature type="domain" description="Transposase IS204/IS1001/IS1096/IS1165 DDE" evidence="1">
    <location>
        <begin position="1"/>
        <end position="28"/>
    </location>
</feature>
<proteinExistence type="predicted"/>
<dbReference type="InterPro" id="IPR002560">
    <property type="entry name" value="Transposase_DDE"/>
</dbReference>
<dbReference type="EMBL" id="JAMXLY010000082">
    <property type="protein sequence ID" value="MCO6026591.1"/>
    <property type="molecule type" value="Genomic_DNA"/>
</dbReference>
<keyword evidence="4" id="KW-1185">Reference proteome</keyword>
<dbReference type="Proteomes" id="UP001204015">
    <property type="component" value="Unassembled WGS sequence"/>
</dbReference>
<name>A0ABT1BZS6_9BACT</name>
<comment type="caution">
    <text evidence="3">The sequence shown here is derived from an EMBL/GenBank/DDBJ whole genome shotgun (WGS) entry which is preliminary data.</text>
</comment>
<reference evidence="3 4" key="1">
    <citation type="submission" date="2022-06" db="EMBL/GenBank/DDBJ databases">
        <title>A taxonomic note on the genus Prevotella: Description of four novel genera and emended description of the genera Hallella and Xylanibacter.</title>
        <authorList>
            <person name="Hitch T.C.A."/>
        </authorList>
    </citation>
    <scope>NUCLEOTIDE SEQUENCE [LARGE SCALE GENOMIC DNA]</scope>
    <source>
        <strain evidence="3 4">DSM 100619</strain>
    </source>
</reference>
<dbReference type="EMBL" id="JAMXLY010000021">
    <property type="protein sequence ID" value="MCO6025560.1"/>
    <property type="molecule type" value="Genomic_DNA"/>
</dbReference>
<feature type="non-terminal residue" evidence="3">
    <location>
        <position position="1"/>
    </location>
</feature>
<evidence type="ECO:0000313" key="4">
    <source>
        <dbReference type="Proteomes" id="UP001204015"/>
    </source>
</evidence>
<evidence type="ECO:0000259" key="1">
    <source>
        <dbReference type="Pfam" id="PF01610"/>
    </source>
</evidence>
<evidence type="ECO:0000313" key="2">
    <source>
        <dbReference type="EMBL" id="MCO6025560.1"/>
    </source>
</evidence>
<accession>A0ABT1BZS6</accession>
<protein>
    <submittedName>
        <fullName evidence="3">Transposase</fullName>
    </submittedName>
</protein>